<accession>G0UBC0</accession>
<organism evidence="1">
    <name type="scientific">Trypanosoma vivax (strain Y486)</name>
    <dbReference type="NCBI Taxonomy" id="1055687"/>
    <lineage>
        <taxon>Eukaryota</taxon>
        <taxon>Discoba</taxon>
        <taxon>Euglenozoa</taxon>
        <taxon>Kinetoplastea</taxon>
        <taxon>Metakinetoplastina</taxon>
        <taxon>Trypanosomatida</taxon>
        <taxon>Trypanosomatidae</taxon>
        <taxon>Trypanosoma</taxon>
        <taxon>Duttonella</taxon>
    </lineage>
</organism>
<protein>
    <submittedName>
        <fullName evidence="1">Uncharacterized protein</fullName>
    </submittedName>
</protein>
<evidence type="ECO:0000313" key="1">
    <source>
        <dbReference type="EMBL" id="CCC53108.1"/>
    </source>
</evidence>
<dbReference type="AlphaFoldDB" id="G0UBC0"/>
<dbReference type="VEuPathDB" id="TriTrypDB:TvY486_1105920"/>
<dbReference type="EMBL" id="HE573027">
    <property type="protein sequence ID" value="CCC53108.1"/>
    <property type="molecule type" value="Genomic_DNA"/>
</dbReference>
<sequence length="1122" mass="124411">MSDARSSSQEVISPQSDRQCQDVLKRHFTLPSPTVACLLLQLYRDMTEAVTPQKLEQCVLDIQQQLQPHVEVKRIVSGCLPGSKLYLQFDKVLEISTEAEPQPPLMHLYIYAVDEAYSRPRILNSMVRQWRHHLDKTDSTESCLVMLYHQDLVDAARASVRQVSGSVEEVVFPDHKKVEAAVAAMEPYFNELRGLKLGSHQMCAYLPNEVPTRIVERLSTAYRVRERYLTETFDTSRRQQRSAMLSPRSEMRCDPEKIVFSLHQCWRRGYDLALHYLQFGMVSRAVGVFAQLYDLYYNSSDDYDFISVGAMETLGRMPSMLIPALYPTGRGRYPEALQDESEYGSGLLFIVACELTCLLLLGKRDLAFARYRSFLGLAREKFAEDDGASNASRAWKAAFLFRYTLSVAQMNWALCEASCECGSPLASPSPPSVCKSLTGSMTLQHEPDVVSQLGISALGTRPDYVANPHCVREASADMEGSVASLPTFGLYGEQPAGEDDGVLSSPRALTDERCTSRSFRRCWFTEVQSVKPATDLPEGKEVAPQCSASAGPSLPLTTSCAQTPTSERAVGGIVQDIPALSCVSVSRPKNRCILQFYGTHASLIRSLVREDGEKSVMSLKSHVAVWQIEDGNQSSAPRFLAKVTHSAAGAFTTIPVSGECPVLRVPPILPARRVDNTSYTEEDAADRAVGKANTDGLVDTEEAGTLPLWRGVGDAASSRTVSGMHLSIPLLPLHISSGDDHAHVHLSGEDCGRDFARATYNRVSTPVPFSMDAAFSVSYSFKCIKNRVYCVVQVENVLHHTSLWLRGALLELLGDQHYYTLSNVSSVHEHVMMRQWRPGDKIQLFFELVLSADTLYMRGNEMHHYVRVQLLYSNWSATEKKGSLETHILRPIRAPEDMMPYGEVVSAEEAIDVSHATHPDGHRYGVRYDVQQLEQLYATCNTFNGPVGSFISKHSCLFDVVVTARGGDSALVNHSGDRFPSSALPDVSQRSRVFVAGERICFSVTLSPLAYHWPEGSASEEEFLITFKADPSFWVVCGLQRLRRRLSMMEEDTVYFTAMALCFKADKLPEGSGSCDDQTFDAPFPTVELHWATGADPAADSAAAGIAIDVAQSHTFLRIQYA</sequence>
<name>G0UBC0_TRYVY</name>
<gene>
    <name evidence="1" type="ORF">TVY486_1105920</name>
</gene>
<reference evidence="1" key="1">
    <citation type="journal article" date="2012" name="Proc. Natl. Acad. Sci. U.S.A.">
        <title>Antigenic diversity is generated by distinct evolutionary mechanisms in African trypanosome species.</title>
        <authorList>
            <person name="Jackson A.P."/>
            <person name="Berry A."/>
            <person name="Aslett M."/>
            <person name="Allison H.C."/>
            <person name="Burton P."/>
            <person name="Vavrova-Anderson J."/>
            <person name="Brown R."/>
            <person name="Browne H."/>
            <person name="Corton N."/>
            <person name="Hauser H."/>
            <person name="Gamble J."/>
            <person name="Gilderthorp R."/>
            <person name="Marcello L."/>
            <person name="McQuillan J."/>
            <person name="Otto T.D."/>
            <person name="Quail M.A."/>
            <person name="Sanders M.J."/>
            <person name="van Tonder A."/>
            <person name="Ginger M.L."/>
            <person name="Field M.C."/>
            <person name="Barry J.D."/>
            <person name="Hertz-Fowler C."/>
            <person name="Berriman M."/>
        </authorList>
    </citation>
    <scope>NUCLEOTIDE SEQUENCE</scope>
    <source>
        <strain evidence="1">Y486</strain>
    </source>
</reference>
<proteinExistence type="predicted"/>